<feature type="region of interest" description="Disordered" evidence="1">
    <location>
        <begin position="194"/>
        <end position="229"/>
    </location>
</feature>
<evidence type="ECO:0000256" key="1">
    <source>
        <dbReference type="SAM" id="MobiDB-lite"/>
    </source>
</evidence>
<evidence type="ECO:0000313" key="2">
    <source>
        <dbReference type="EMBL" id="KAK3350560.1"/>
    </source>
</evidence>
<feature type="compositionally biased region" description="Polar residues" evidence="1">
    <location>
        <begin position="344"/>
        <end position="353"/>
    </location>
</feature>
<feature type="compositionally biased region" description="Low complexity" evidence="1">
    <location>
        <begin position="194"/>
        <end position="205"/>
    </location>
</feature>
<comment type="caution">
    <text evidence="2">The sequence shown here is derived from an EMBL/GenBank/DDBJ whole genome shotgun (WGS) entry which is preliminary data.</text>
</comment>
<gene>
    <name evidence="2" type="ORF">B0H65DRAFT_439586</name>
</gene>
<reference evidence="2" key="2">
    <citation type="submission" date="2023-06" db="EMBL/GenBank/DDBJ databases">
        <authorList>
            <consortium name="Lawrence Berkeley National Laboratory"/>
            <person name="Haridas S."/>
            <person name="Hensen N."/>
            <person name="Bonometti L."/>
            <person name="Westerberg I."/>
            <person name="Brannstrom I.O."/>
            <person name="Guillou S."/>
            <person name="Cros-Aarteil S."/>
            <person name="Calhoun S."/>
            <person name="Kuo A."/>
            <person name="Mondo S."/>
            <person name="Pangilinan J."/>
            <person name="Riley R."/>
            <person name="Labutti K."/>
            <person name="Andreopoulos B."/>
            <person name="Lipzen A."/>
            <person name="Chen C."/>
            <person name="Yanf M."/>
            <person name="Daum C."/>
            <person name="Ng V."/>
            <person name="Clum A."/>
            <person name="Steindorff A."/>
            <person name="Ohm R."/>
            <person name="Martin F."/>
            <person name="Silar P."/>
            <person name="Natvig D."/>
            <person name="Lalanne C."/>
            <person name="Gautier V."/>
            <person name="Ament-Velasquez S.L."/>
            <person name="Kruys A."/>
            <person name="Hutchinson M.I."/>
            <person name="Powell A.J."/>
            <person name="Barry K."/>
            <person name="Miller A.N."/>
            <person name="Grigoriev I.V."/>
            <person name="Debuchy R."/>
            <person name="Gladieux P."/>
            <person name="Thoren M.H."/>
            <person name="Johannesson H."/>
        </authorList>
    </citation>
    <scope>NUCLEOTIDE SEQUENCE</scope>
    <source>
        <strain evidence="2">CBS 560.94</strain>
    </source>
</reference>
<reference evidence="2" key="1">
    <citation type="journal article" date="2023" name="Mol. Phylogenet. Evol.">
        <title>Genome-scale phylogeny and comparative genomics of the fungal order Sordariales.</title>
        <authorList>
            <person name="Hensen N."/>
            <person name="Bonometti L."/>
            <person name="Westerberg I."/>
            <person name="Brannstrom I.O."/>
            <person name="Guillou S."/>
            <person name="Cros-Aarteil S."/>
            <person name="Calhoun S."/>
            <person name="Haridas S."/>
            <person name="Kuo A."/>
            <person name="Mondo S."/>
            <person name="Pangilinan J."/>
            <person name="Riley R."/>
            <person name="LaButti K."/>
            <person name="Andreopoulos B."/>
            <person name="Lipzen A."/>
            <person name="Chen C."/>
            <person name="Yan M."/>
            <person name="Daum C."/>
            <person name="Ng V."/>
            <person name="Clum A."/>
            <person name="Steindorff A."/>
            <person name="Ohm R.A."/>
            <person name="Martin F."/>
            <person name="Silar P."/>
            <person name="Natvig D.O."/>
            <person name="Lalanne C."/>
            <person name="Gautier V."/>
            <person name="Ament-Velasquez S.L."/>
            <person name="Kruys A."/>
            <person name="Hutchinson M.I."/>
            <person name="Powell A.J."/>
            <person name="Barry K."/>
            <person name="Miller A.N."/>
            <person name="Grigoriev I.V."/>
            <person name="Debuchy R."/>
            <person name="Gladieux P."/>
            <person name="Hiltunen Thoren M."/>
            <person name="Johannesson H."/>
        </authorList>
    </citation>
    <scope>NUCLEOTIDE SEQUENCE</scope>
    <source>
        <strain evidence="2">CBS 560.94</strain>
    </source>
</reference>
<proteinExistence type="predicted"/>
<accession>A0AAE0MV21</accession>
<feature type="region of interest" description="Disordered" evidence="1">
    <location>
        <begin position="281"/>
        <end position="371"/>
    </location>
</feature>
<evidence type="ECO:0000313" key="3">
    <source>
        <dbReference type="Proteomes" id="UP001278500"/>
    </source>
</evidence>
<sequence>MCFRIDQYWHCHHEHGGCKGKLNKLTDDDPILPKWAPCQRAKRTGKRCEEVMVIPQHLAMCCPMHHSRRIRQLEELWQNEWKNQVFDHFSQRQNHLSDREKADWRRARDLEKKRWDEFQRKLEPVYAQLGNRLNAAVVRAFGKTFYERIEQIMLAFVAVVRRQCVLDPENFERAKRQEAREALLELEERDRQAAAGAATAAVAADGPPPPIPPKSSKRRQRSLTSVREGDLKQAQEALRQMTLSGPAGGLAPAQTRPLPPAPAPAQAGYTVARAPVAAAASPSSSSSSAFGPEDHAAVAAAADIERAFRPPSRGSSAASSSGEESESEDETPCSAGTCKAQRQLGLQESPPSSRDQRYKGNHSAPQDLGIKCCKQATIAPKDLGLGV</sequence>
<dbReference type="Proteomes" id="UP001278500">
    <property type="component" value="Unassembled WGS sequence"/>
</dbReference>
<feature type="compositionally biased region" description="Low complexity" evidence="1">
    <location>
        <begin position="309"/>
        <end position="322"/>
    </location>
</feature>
<dbReference type="AlphaFoldDB" id="A0AAE0MV21"/>
<dbReference type="GeneID" id="87862580"/>
<dbReference type="RefSeq" id="XP_062683855.1">
    <property type="nucleotide sequence ID" value="XM_062825426.1"/>
</dbReference>
<organism evidence="2 3">
    <name type="scientific">Neurospora tetraspora</name>
    <dbReference type="NCBI Taxonomy" id="94610"/>
    <lineage>
        <taxon>Eukaryota</taxon>
        <taxon>Fungi</taxon>
        <taxon>Dikarya</taxon>
        <taxon>Ascomycota</taxon>
        <taxon>Pezizomycotina</taxon>
        <taxon>Sordariomycetes</taxon>
        <taxon>Sordariomycetidae</taxon>
        <taxon>Sordariales</taxon>
        <taxon>Sordariaceae</taxon>
        <taxon>Neurospora</taxon>
    </lineage>
</organism>
<dbReference type="EMBL" id="JAUEPP010000002">
    <property type="protein sequence ID" value="KAK3350560.1"/>
    <property type="molecule type" value="Genomic_DNA"/>
</dbReference>
<protein>
    <submittedName>
        <fullName evidence="2">Uncharacterized protein</fullName>
    </submittedName>
</protein>
<keyword evidence="3" id="KW-1185">Reference proteome</keyword>
<name>A0AAE0MV21_9PEZI</name>
<feature type="region of interest" description="Disordered" evidence="1">
    <location>
        <begin position="244"/>
        <end position="266"/>
    </location>
</feature>